<keyword evidence="2" id="KW-0732">Signal</keyword>
<dbReference type="AlphaFoldDB" id="M7NZ12"/>
<dbReference type="EMBL" id="APHR01000055">
    <property type="protein sequence ID" value="EMR12451.1"/>
    <property type="molecule type" value="Genomic_DNA"/>
</dbReference>
<feature type="chain" id="PRO_5004082483" description="MxaA protein" evidence="2">
    <location>
        <begin position="19"/>
        <end position="281"/>
    </location>
</feature>
<evidence type="ECO:0008006" key="5">
    <source>
        <dbReference type="Google" id="ProtNLM"/>
    </source>
</evidence>
<dbReference type="PATRIC" id="fig|1286106.3.peg.2019"/>
<name>M7NZ12_9GAMM</name>
<evidence type="ECO:0000256" key="2">
    <source>
        <dbReference type="SAM" id="SignalP"/>
    </source>
</evidence>
<keyword evidence="4" id="KW-1185">Reference proteome</keyword>
<accession>M7NZ12</accession>
<keyword evidence="1" id="KW-0812">Transmembrane</keyword>
<evidence type="ECO:0000313" key="3">
    <source>
        <dbReference type="EMBL" id="EMR12451.1"/>
    </source>
</evidence>
<feature type="signal peptide" evidence="2">
    <location>
        <begin position="1"/>
        <end position="18"/>
    </location>
</feature>
<gene>
    <name evidence="3" type="ORF">MPL1_10097</name>
</gene>
<dbReference type="RefSeq" id="WP_009726989.1">
    <property type="nucleotide sequence ID" value="NZ_APHR01000055.1"/>
</dbReference>
<evidence type="ECO:0000256" key="1">
    <source>
        <dbReference type="SAM" id="Phobius"/>
    </source>
</evidence>
<dbReference type="OrthoDB" id="8535306at2"/>
<dbReference type="eggNOG" id="ENOG502ZUSS">
    <property type="taxonomic scope" value="Bacteria"/>
</dbReference>
<dbReference type="STRING" id="1286106.MPL1_10097"/>
<organism evidence="3 4">
    <name type="scientific">Methylophaga lonarensis MPL</name>
    <dbReference type="NCBI Taxonomy" id="1286106"/>
    <lineage>
        <taxon>Bacteria</taxon>
        <taxon>Pseudomonadati</taxon>
        <taxon>Pseudomonadota</taxon>
        <taxon>Gammaproteobacteria</taxon>
        <taxon>Thiotrichales</taxon>
        <taxon>Piscirickettsiaceae</taxon>
        <taxon>Methylophaga</taxon>
    </lineage>
</organism>
<sequence>MRFVSLLFFCMLSLPALADENVATASLERSWGLQLGDELVLTITMPEPDMTVDSSSLPQRDRRYGAWLHLNRIEQADNGLKMYFQLINVPIEKQALETPEFTVRTTEGQFVTVPGVPMTIGSMLAADIGELRAAMLKPDHAPVLLETQAARQQVQLALLVLVLTLLVLAGWHLGLRPRHRKPFANAVFHLFLMKWRGRKDADAATRLLHEAINQTAGTVIVHSHLQVIWDAAPWLEPLNDQIERFYQQSTAHFFAREAAGAVDFDEIYALTKACRAREKLA</sequence>
<proteinExistence type="predicted"/>
<keyword evidence="1" id="KW-1133">Transmembrane helix</keyword>
<feature type="transmembrane region" description="Helical" evidence="1">
    <location>
        <begin position="156"/>
        <end position="175"/>
    </location>
</feature>
<evidence type="ECO:0000313" key="4">
    <source>
        <dbReference type="Proteomes" id="UP000012019"/>
    </source>
</evidence>
<comment type="caution">
    <text evidence="3">The sequence shown here is derived from an EMBL/GenBank/DDBJ whole genome shotgun (WGS) entry which is preliminary data.</text>
</comment>
<keyword evidence="1" id="KW-0472">Membrane</keyword>
<reference evidence="3 4" key="1">
    <citation type="journal article" date="2013" name="Genome Announc.">
        <title>Draft Genome Sequence of Methylophaga lonarensis MPLT, a Haloalkaliphilic (Non-Methane-Utilizing) Methylotroph.</title>
        <authorList>
            <person name="Shetty S.A."/>
            <person name="Marathe N.P."/>
            <person name="Munot H."/>
            <person name="Antony C.P."/>
            <person name="Dhotre D.P."/>
            <person name="Murrell J.C."/>
            <person name="Shouche Y.S."/>
        </authorList>
    </citation>
    <scope>NUCLEOTIDE SEQUENCE [LARGE SCALE GENOMIC DNA]</scope>
    <source>
        <strain evidence="3 4">MPL</strain>
    </source>
</reference>
<protein>
    <recommendedName>
        <fullName evidence="5">MxaA protein</fullName>
    </recommendedName>
</protein>
<dbReference type="Proteomes" id="UP000012019">
    <property type="component" value="Unassembled WGS sequence"/>
</dbReference>